<organism evidence="3">
    <name type="scientific">Melampsora larici-populina (strain 98AG31 / pathotype 3-4-7)</name>
    <name type="common">Poplar leaf rust fungus</name>
    <dbReference type="NCBI Taxonomy" id="747676"/>
    <lineage>
        <taxon>Eukaryota</taxon>
        <taxon>Fungi</taxon>
        <taxon>Dikarya</taxon>
        <taxon>Basidiomycota</taxon>
        <taxon>Pucciniomycotina</taxon>
        <taxon>Pucciniomycetes</taxon>
        <taxon>Pucciniales</taxon>
        <taxon>Melampsoraceae</taxon>
        <taxon>Melampsora</taxon>
    </lineage>
</organism>
<dbReference type="GeneID" id="18923604"/>
<reference evidence="3" key="1">
    <citation type="journal article" date="2011" name="Proc. Natl. Acad. Sci. U.S.A.">
        <title>Obligate biotrophy features unraveled by the genomic analysis of rust fungi.</title>
        <authorList>
            <person name="Duplessis S."/>
            <person name="Cuomo C.A."/>
            <person name="Lin Y.-C."/>
            <person name="Aerts A."/>
            <person name="Tisserant E."/>
            <person name="Veneault-Fourrey C."/>
            <person name="Joly D.L."/>
            <person name="Hacquard S."/>
            <person name="Amselem J."/>
            <person name="Cantarel B.L."/>
            <person name="Chiu R."/>
            <person name="Coutinho P.M."/>
            <person name="Feau N."/>
            <person name="Field M."/>
            <person name="Frey P."/>
            <person name="Gelhaye E."/>
            <person name="Goldberg J."/>
            <person name="Grabherr M.G."/>
            <person name="Kodira C.D."/>
            <person name="Kohler A."/>
            <person name="Kuees U."/>
            <person name="Lindquist E.A."/>
            <person name="Lucas S.M."/>
            <person name="Mago R."/>
            <person name="Mauceli E."/>
            <person name="Morin E."/>
            <person name="Murat C."/>
            <person name="Pangilinan J.L."/>
            <person name="Park R."/>
            <person name="Pearson M."/>
            <person name="Quesneville H."/>
            <person name="Rouhier N."/>
            <person name="Sakthikumar S."/>
            <person name="Salamov A.A."/>
            <person name="Schmutz J."/>
            <person name="Selles B."/>
            <person name="Shapiro H."/>
            <person name="Tanguay P."/>
            <person name="Tuskan G.A."/>
            <person name="Henrissat B."/>
            <person name="Van de Peer Y."/>
            <person name="Rouze P."/>
            <person name="Ellis J.G."/>
            <person name="Dodds P.N."/>
            <person name="Schein J.E."/>
            <person name="Zhong S."/>
            <person name="Hamelin R.C."/>
            <person name="Grigoriev I.V."/>
            <person name="Szabo L.J."/>
            <person name="Martin F."/>
        </authorList>
    </citation>
    <scope>NUCLEOTIDE SEQUENCE [LARGE SCALE GENOMIC DNA]</scope>
    <source>
        <strain evidence="3">98AG31 / pathotype 3-4-7</strain>
    </source>
</reference>
<protein>
    <submittedName>
        <fullName evidence="2">Uncharacterized protein</fullName>
    </submittedName>
</protein>
<keyword evidence="1" id="KW-0472">Membrane</keyword>
<accession>F4RUS8</accession>
<evidence type="ECO:0000313" key="2">
    <source>
        <dbReference type="EMBL" id="EGG03748.1"/>
    </source>
</evidence>
<dbReference type="EMBL" id="GL883122">
    <property type="protein sequence ID" value="EGG03748.1"/>
    <property type="molecule type" value="Genomic_DNA"/>
</dbReference>
<dbReference type="Proteomes" id="UP000001072">
    <property type="component" value="Unassembled WGS sequence"/>
</dbReference>
<feature type="transmembrane region" description="Helical" evidence="1">
    <location>
        <begin position="374"/>
        <end position="396"/>
    </location>
</feature>
<proteinExistence type="predicted"/>
<feature type="transmembrane region" description="Helical" evidence="1">
    <location>
        <begin position="27"/>
        <end position="45"/>
    </location>
</feature>
<name>F4RUS8_MELLP</name>
<keyword evidence="1" id="KW-1133">Transmembrane helix</keyword>
<gene>
    <name evidence="2" type="ORF">MELLADRAFT_108933</name>
</gene>
<dbReference type="AlphaFoldDB" id="F4RUS8"/>
<dbReference type="HOGENOM" id="CLU_033560_1_0_1"/>
<dbReference type="VEuPathDB" id="FungiDB:MELLADRAFT_108933"/>
<feature type="transmembrane region" description="Helical" evidence="1">
    <location>
        <begin position="146"/>
        <end position="171"/>
    </location>
</feature>
<feature type="transmembrane region" description="Helical" evidence="1">
    <location>
        <begin position="416"/>
        <end position="439"/>
    </location>
</feature>
<dbReference type="RefSeq" id="XP_007412862.1">
    <property type="nucleotide sequence ID" value="XM_007412800.1"/>
</dbReference>
<dbReference type="KEGG" id="mlr:MELLADRAFT_108933"/>
<feature type="transmembrane region" description="Helical" evidence="1">
    <location>
        <begin position="224"/>
        <end position="246"/>
    </location>
</feature>
<keyword evidence="3" id="KW-1185">Reference proteome</keyword>
<dbReference type="OrthoDB" id="2496770at2759"/>
<dbReference type="InParanoid" id="F4RUS8"/>
<evidence type="ECO:0000256" key="1">
    <source>
        <dbReference type="SAM" id="Phobius"/>
    </source>
</evidence>
<evidence type="ECO:0000313" key="3">
    <source>
        <dbReference type="Proteomes" id="UP000001072"/>
    </source>
</evidence>
<sequence>MAPNFWERMYQLVYSQIHPDVPHHNWLILRLATILCPLAGLLYFASGCKRIKTTGLWFVRVDTSGFAHPNVHTAIPFWAVLYTADTFIRPATAVLQLMTYPPLFSLAWATVYASPSDKFRLNQASQRTGHTRLPTNGKPRFLSPKLFNILVIIGYMFPFLATIPTATLVGYRVSRINSAWRSFENSSRVLIDPSSAPPLRLLEQKLAGHSLSILDESSGSLLKLIRILGGIFFIVDAFVVLVIVVASQRIISALWFQVGCLRESFHRRRAIKLDTLHRAKSHSSSPIFDEQNHTTGSTYYIDDSSSSVKKTFKRLSSEDRWARWLPSFSRGTEVDANTWSSHLFLEPRQDWEDIDEARLVQQYLSLRKYTSNTLWQAILTCSVGSSYVILSGITVFNSMNVPAKIPLTSFTIFVSTWANITWNLGVGIGLGAVGISLLIEVH</sequence>
<keyword evidence="1" id="KW-0812">Transmembrane</keyword>